<proteinExistence type="predicted"/>
<dbReference type="RefSeq" id="WP_073079424.1">
    <property type="nucleotide sequence ID" value="NZ_FQXV01000008.1"/>
</dbReference>
<dbReference type="Proteomes" id="UP000183995">
    <property type="component" value="Unassembled WGS sequence"/>
</dbReference>
<keyword evidence="1" id="KW-0677">Repeat</keyword>
<dbReference type="AlphaFoldDB" id="A0A1M5YFE3"/>
<dbReference type="PANTHER" id="PTHR22939">
    <property type="entry name" value="SERINE PROTEASE FAMILY S1C HTRA-RELATED"/>
    <property type="match status" value="1"/>
</dbReference>
<sequence length="533" mass="56375">MKKRFIALTLTLILAFAAAIPAQAAAGSLDNFKVQRAYSTGRFTDVDGAAWYAMDVQASYEYGLMNGAASGAFIPSGTLTVAEAIKIADCLNSVYYTGRADFKEGAPWYATYVDYAVKNGIIASAPADYSKAVTRAEFAGMIARALPGESFASLGQIEDGAIPDVSASDSFGQSVYTLYRAGVLTGCDSFGTFRPDAPLSRAEAAAIAARAADKGFRKSLTLPVPLSGADIYSKCAPAVFYLERYDSEGVLIGIGSGFFISRDGLAVTNYHVIDGAANAIITTADGTQYPVKGICGYDKVKDIAVLQIDGTGFPYLSVADSDQLQVGAHVYAIGSPFGLLNTISDGVVSNARQDLNDSSFIQFSAPISMGSGGGPILNAKGQVVGIACLTVLNGQTLNFAVPINDLSGLSKTGSVPLITIVAKNSASTLYYRSYFPVPDYGVFAGTPLYRTSLDQTTGVKTYYYRLSDITVGEDTAVNGYVGLLNKNGFSWQSSYKNDSGHTVDVYYNPFYDMSVHFGADVLDGVDCRVVAIY</sequence>
<name>A0A1M5YFE3_9FIRM</name>
<dbReference type="OrthoDB" id="1837292at2"/>
<dbReference type="InterPro" id="IPR009003">
    <property type="entry name" value="Peptidase_S1_PA"/>
</dbReference>
<evidence type="ECO:0000256" key="2">
    <source>
        <dbReference type="SAM" id="SignalP"/>
    </source>
</evidence>
<protein>
    <submittedName>
        <fullName evidence="4">S-layer homology domain-containing protein</fullName>
    </submittedName>
</protein>
<dbReference type="InterPro" id="IPR001119">
    <property type="entry name" value="SLH_dom"/>
</dbReference>
<dbReference type="GO" id="GO:0006508">
    <property type="term" value="P:proteolysis"/>
    <property type="evidence" value="ECO:0007669"/>
    <property type="project" value="InterPro"/>
</dbReference>
<dbReference type="Pfam" id="PF00395">
    <property type="entry name" value="SLH"/>
    <property type="match status" value="2"/>
</dbReference>
<dbReference type="GO" id="GO:0004252">
    <property type="term" value="F:serine-type endopeptidase activity"/>
    <property type="evidence" value="ECO:0007669"/>
    <property type="project" value="InterPro"/>
</dbReference>
<feature type="domain" description="SLH" evidence="3">
    <location>
        <begin position="158"/>
        <end position="222"/>
    </location>
</feature>
<keyword evidence="2" id="KW-0732">Signal</keyword>
<feature type="chain" id="PRO_5012748198" evidence="2">
    <location>
        <begin position="25"/>
        <end position="533"/>
    </location>
</feature>
<dbReference type="STRING" id="1123282.SAMN02745823_02463"/>
<evidence type="ECO:0000259" key="3">
    <source>
        <dbReference type="PROSITE" id="PS51272"/>
    </source>
</evidence>
<accession>A0A1M5YFE3</accession>
<dbReference type="InterPro" id="IPR001940">
    <property type="entry name" value="Peptidase_S1C"/>
</dbReference>
<keyword evidence="5" id="KW-1185">Reference proteome</keyword>
<organism evidence="4 5">
    <name type="scientific">Sporobacter termitidis DSM 10068</name>
    <dbReference type="NCBI Taxonomy" id="1123282"/>
    <lineage>
        <taxon>Bacteria</taxon>
        <taxon>Bacillati</taxon>
        <taxon>Bacillota</taxon>
        <taxon>Clostridia</taxon>
        <taxon>Eubacteriales</taxon>
        <taxon>Oscillospiraceae</taxon>
        <taxon>Sporobacter</taxon>
    </lineage>
</organism>
<feature type="domain" description="SLH" evidence="3">
    <location>
        <begin position="96"/>
        <end position="156"/>
    </location>
</feature>
<dbReference type="Pfam" id="PF13365">
    <property type="entry name" value="Trypsin_2"/>
    <property type="match status" value="1"/>
</dbReference>
<dbReference type="Gene3D" id="2.40.10.120">
    <property type="match status" value="1"/>
</dbReference>
<dbReference type="PROSITE" id="PS51272">
    <property type="entry name" value="SLH"/>
    <property type="match status" value="2"/>
</dbReference>
<dbReference type="EMBL" id="FQXV01000008">
    <property type="protein sequence ID" value="SHI10614.1"/>
    <property type="molecule type" value="Genomic_DNA"/>
</dbReference>
<evidence type="ECO:0000313" key="5">
    <source>
        <dbReference type="Proteomes" id="UP000183995"/>
    </source>
</evidence>
<gene>
    <name evidence="4" type="ORF">SAMN02745823_02463</name>
</gene>
<dbReference type="SUPFAM" id="SSF50494">
    <property type="entry name" value="Trypsin-like serine proteases"/>
    <property type="match status" value="1"/>
</dbReference>
<evidence type="ECO:0000313" key="4">
    <source>
        <dbReference type="EMBL" id="SHI10614.1"/>
    </source>
</evidence>
<dbReference type="PANTHER" id="PTHR22939:SF129">
    <property type="entry name" value="SERINE PROTEASE HTRA2, MITOCHONDRIAL"/>
    <property type="match status" value="1"/>
</dbReference>
<feature type="signal peptide" evidence="2">
    <location>
        <begin position="1"/>
        <end position="24"/>
    </location>
</feature>
<evidence type="ECO:0000256" key="1">
    <source>
        <dbReference type="ARBA" id="ARBA00022737"/>
    </source>
</evidence>
<dbReference type="PRINTS" id="PR00834">
    <property type="entry name" value="PROTEASES2C"/>
</dbReference>
<reference evidence="4 5" key="1">
    <citation type="submission" date="2016-11" db="EMBL/GenBank/DDBJ databases">
        <authorList>
            <person name="Jaros S."/>
            <person name="Januszkiewicz K."/>
            <person name="Wedrychowicz H."/>
        </authorList>
    </citation>
    <scope>NUCLEOTIDE SEQUENCE [LARGE SCALE GENOMIC DNA]</scope>
    <source>
        <strain evidence="4 5">DSM 10068</strain>
    </source>
</reference>